<dbReference type="EC" id="3.7.1.3" evidence="4 5"/>
<protein>
    <recommendedName>
        <fullName evidence="4 5">Kynureninase</fullName>
        <ecNumber evidence="4 5">3.7.1.3</ecNumber>
    </recommendedName>
    <alternativeName>
        <fullName evidence="4">L-kynurenine hydrolase</fullName>
    </alternativeName>
</protein>
<dbReference type="InterPro" id="IPR000192">
    <property type="entry name" value="Aminotrans_V_dom"/>
</dbReference>
<name>G0U1S5_TRYVY</name>
<keyword evidence="1 4" id="KW-0662">Pyridine nucleotide biosynthesis</keyword>
<reference evidence="7" key="1">
    <citation type="journal article" date="2012" name="Proc. Natl. Acad. Sci. U.S.A.">
        <title>Antigenic diversity is generated by distinct evolutionary mechanisms in African trypanosome species.</title>
        <authorList>
            <person name="Jackson A.P."/>
            <person name="Berry A."/>
            <person name="Aslett M."/>
            <person name="Allison H.C."/>
            <person name="Burton P."/>
            <person name="Vavrova-Anderson J."/>
            <person name="Brown R."/>
            <person name="Browne H."/>
            <person name="Corton N."/>
            <person name="Hauser H."/>
            <person name="Gamble J."/>
            <person name="Gilderthorp R."/>
            <person name="Marcello L."/>
            <person name="McQuillan J."/>
            <person name="Otto T.D."/>
            <person name="Quail M.A."/>
            <person name="Sanders M.J."/>
            <person name="van Tonder A."/>
            <person name="Ginger M.L."/>
            <person name="Field M.C."/>
            <person name="Barry J.D."/>
            <person name="Hertz-Fowler C."/>
            <person name="Berriman M."/>
        </authorList>
    </citation>
    <scope>NUCLEOTIDE SEQUENCE</scope>
    <source>
        <strain evidence="7">Y486</strain>
    </source>
</reference>
<evidence type="ECO:0000256" key="3">
    <source>
        <dbReference type="ARBA" id="ARBA00022898"/>
    </source>
</evidence>
<dbReference type="GO" id="GO:0019441">
    <property type="term" value="P:L-tryptophan catabolic process to kynurenine"/>
    <property type="evidence" value="ECO:0007669"/>
    <property type="project" value="TreeGrafter"/>
</dbReference>
<dbReference type="GO" id="GO:0030429">
    <property type="term" value="F:kynureninase activity"/>
    <property type="evidence" value="ECO:0007669"/>
    <property type="project" value="UniProtKB-UniRule"/>
</dbReference>
<comment type="similarity">
    <text evidence="4 5">Belongs to the kynureninase family.</text>
</comment>
<evidence type="ECO:0000256" key="2">
    <source>
        <dbReference type="ARBA" id="ARBA00022801"/>
    </source>
</evidence>
<evidence type="ECO:0000256" key="4">
    <source>
        <dbReference type="HAMAP-Rule" id="MF_03017"/>
    </source>
</evidence>
<dbReference type="UniPathway" id="UPA00334">
    <property type="reaction ID" value="UER00455"/>
</dbReference>
<feature type="domain" description="Aminotransferase class V" evidence="6">
    <location>
        <begin position="193"/>
        <end position="368"/>
    </location>
</feature>
<evidence type="ECO:0000313" key="7">
    <source>
        <dbReference type="EMBL" id="CCC50224.1"/>
    </source>
</evidence>
<dbReference type="GO" id="GO:0097053">
    <property type="term" value="P:L-kynurenine catabolic process"/>
    <property type="evidence" value="ECO:0007669"/>
    <property type="project" value="UniProtKB-UniRule"/>
</dbReference>
<dbReference type="PANTHER" id="PTHR14084:SF0">
    <property type="entry name" value="KYNURENINASE"/>
    <property type="match status" value="1"/>
</dbReference>
<dbReference type="GO" id="GO:0034354">
    <property type="term" value="P:'de novo' NAD+ biosynthetic process from L-tryptophan"/>
    <property type="evidence" value="ECO:0007669"/>
    <property type="project" value="UniProtKB-UniRule"/>
</dbReference>
<keyword evidence="3 5" id="KW-0663">Pyridoxal phosphate</keyword>
<dbReference type="Gene3D" id="3.40.640.10">
    <property type="entry name" value="Type I PLP-dependent aspartate aminotransferase-like (Major domain)"/>
    <property type="match status" value="1"/>
</dbReference>
<dbReference type="Gene3D" id="3.90.1150.10">
    <property type="entry name" value="Aspartate Aminotransferase, domain 1"/>
    <property type="match status" value="1"/>
</dbReference>
<dbReference type="GO" id="GO:0030170">
    <property type="term" value="F:pyridoxal phosphate binding"/>
    <property type="evidence" value="ECO:0007669"/>
    <property type="project" value="UniProtKB-UniRule"/>
</dbReference>
<comment type="function">
    <text evidence="4 5">Catalyzes the cleavage of L-kynurenine (L-Kyn) and L-3-hydroxykynurenine (L-3OHKyn) into anthranilic acid (AA) and 3-hydroxyanthranilic acid (3-OHAA), respectively.</text>
</comment>
<keyword evidence="4 5" id="KW-0963">Cytoplasm</keyword>
<dbReference type="OMA" id="LPGWNSH"/>
<accession>G0U1S5</accession>
<comment type="subcellular location">
    <subcellularLocation>
        <location evidence="4 5">Cytoplasm</location>
    </subcellularLocation>
</comment>
<dbReference type="InterPro" id="IPR015424">
    <property type="entry name" value="PyrdxlP-dep_Trfase"/>
</dbReference>
<dbReference type="GO" id="GO:0019805">
    <property type="term" value="P:quinolinate biosynthetic process"/>
    <property type="evidence" value="ECO:0007669"/>
    <property type="project" value="UniProtKB-UniRule"/>
</dbReference>
<dbReference type="Pfam" id="PF00266">
    <property type="entry name" value="Aminotran_5"/>
    <property type="match status" value="1"/>
</dbReference>
<dbReference type="AlphaFoldDB" id="G0U1S5"/>
<comment type="caution">
    <text evidence="4">Lacks conserved residue(s) required for the propagation of feature annotation.</text>
</comment>
<dbReference type="UniPathway" id="UPA00253">
    <property type="reaction ID" value="UER00329"/>
</dbReference>
<dbReference type="InterPro" id="IPR010111">
    <property type="entry name" value="Kynureninase"/>
</dbReference>
<feature type="binding site" evidence="4">
    <location>
        <position position="298"/>
    </location>
    <ligand>
        <name>pyridoxal 5'-phosphate</name>
        <dbReference type="ChEBI" id="CHEBI:597326"/>
    </ligand>
</feature>
<dbReference type="NCBIfam" id="TIGR01814">
    <property type="entry name" value="kynureninase"/>
    <property type="match status" value="1"/>
</dbReference>
<comment type="pathway">
    <text evidence="4 5">Amino-acid degradation; L-kynurenine degradation; L-alanine and anthranilate from L-kynurenine: step 1/1.</text>
</comment>
<comment type="pathway">
    <text evidence="4 5">Cofactor biosynthesis; NAD(+) biosynthesis; quinolinate from L-kynurenine: step 2/3.</text>
</comment>
<dbReference type="InterPro" id="IPR015422">
    <property type="entry name" value="PyrdxlP-dep_Trfase_small"/>
</dbReference>
<proteinExistence type="inferred from homology"/>
<organism evidence="7">
    <name type="scientific">Trypanosoma vivax (strain Y486)</name>
    <dbReference type="NCBI Taxonomy" id="1055687"/>
    <lineage>
        <taxon>Eukaryota</taxon>
        <taxon>Discoba</taxon>
        <taxon>Euglenozoa</taxon>
        <taxon>Kinetoplastea</taxon>
        <taxon>Metakinetoplastina</taxon>
        <taxon>Trypanosomatida</taxon>
        <taxon>Trypanosomatidae</taxon>
        <taxon>Trypanosoma</taxon>
        <taxon>Duttonella</taxon>
    </lineage>
</organism>
<evidence type="ECO:0000256" key="5">
    <source>
        <dbReference type="PIRNR" id="PIRNR038800"/>
    </source>
</evidence>
<gene>
    <name evidence="4" type="primary">KYNU</name>
    <name evidence="7" type="ORF">TVY486_0900470</name>
</gene>
<comment type="subunit">
    <text evidence="4 5">Homodimer.</text>
</comment>
<dbReference type="SUPFAM" id="SSF53383">
    <property type="entry name" value="PLP-dependent transferases"/>
    <property type="match status" value="1"/>
</dbReference>
<feature type="binding site" evidence="4">
    <location>
        <position position="123"/>
    </location>
    <ligand>
        <name>pyridoxal 5'-phosphate</name>
        <dbReference type="ChEBI" id="CHEBI:597326"/>
    </ligand>
</feature>
<comment type="cofactor">
    <cofactor evidence="5">
        <name>pyridoxal 5'-phosphate</name>
        <dbReference type="ChEBI" id="CHEBI:597326"/>
    </cofactor>
</comment>
<evidence type="ECO:0000259" key="6">
    <source>
        <dbReference type="Pfam" id="PF00266"/>
    </source>
</evidence>
<dbReference type="EMBL" id="HE573025">
    <property type="protein sequence ID" value="CCC50224.1"/>
    <property type="molecule type" value="Genomic_DNA"/>
</dbReference>
<evidence type="ECO:0000256" key="1">
    <source>
        <dbReference type="ARBA" id="ARBA00022642"/>
    </source>
</evidence>
<dbReference type="GO" id="GO:0005737">
    <property type="term" value="C:cytoplasm"/>
    <property type="evidence" value="ECO:0007669"/>
    <property type="project" value="UniProtKB-SubCell"/>
</dbReference>
<dbReference type="VEuPathDB" id="TriTrypDB:TvY486_0900470"/>
<dbReference type="InterPro" id="IPR015421">
    <property type="entry name" value="PyrdxlP-dep_Trfase_major"/>
</dbReference>
<dbReference type="GO" id="GO:0043420">
    <property type="term" value="P:anthranilate metabolic process"/>
    <property type="evidence" value="ECO:0007669"/>
    <property type="project" value="UniProtKB-UniRule"/>
</dbReference>
<sequence>MRNNATEKLLNTARAENLALTEDGFADYMDNSDPLRDHRDAFSFPKRRNGQAYVYMSGQTLGLQHKDVETSVVNSLKKWREHGALGAFHHPNPWSELDSLGKREIALIVGAHESEVITMNSHTVNLHLLLLAFYRPKGNRRRVLLGSRAIPSNTYAVVSQLEARGLNPAEDLLFVGSSDPQVGKNGHAYIPTEQFLSAIEKHGDEIAMILLNVLHFVTGQLLDVETIIKSAHAKGIVVGLDCAHAIGNVPLKLHDWEADFAYWCTHRYLNSGPGNVGGAFVHSKHTQAGGEIKTLRAWRGYEKQNFYDTSHRMEPDEGAAGFQICDASVLGMAALLPSVRLMAEVGMDALREKSLLLTSYLELLLSELVPRGAIELLTSVDPSQRGAQLTVRILPNKISAQLASRDSFEDPGDSDAECIERNMRELGVFVSTLAPDLVFLAPVPLYNSFKDVLFVVRALAECF</sequence>
<dbReference type="PIRSF" id="PIRSF038800">
    <property type="entry name" value="KYNU"/>
    <property type="match status" value="1"/>
</dbReference>
<dbReference type="PANTHER" id="PTHR14084">
    <property type="entry name" value="KYNURENINASE"/>
    <property type="match status" value="1"/>
</dbReference>
<keyword evidence="2 4" id="KW-0378">Hydrolase</keyword>
<comment type="catalytic activity">
    <reaction evidence="4 5">
        <text>L-kynurenine + H2O = anthranilate + L-alanine + H(+)</text>
        <dbReference type="Rhea" id="RHEA:16813"/>
        <dbReference type="ChEBI" id="CHEBI:15377"/>
        <dbReference type="ChEBI" id="CHEBI:15378"/>
        <dbReference type="ChEBI" id="CHEBI:16567"/>
        <dbReference type="ChEBI" id="CHEBI:57959"/>
        <dbReference type="ChEBI" id="CHEBI:57972"/>
        <dbReference type="EC" id="3.7.1.3"/>
    </reaction>
</comment>
<dbReference type="HAMAP" id="MF_01970">
    <property type="entry name" value="Kynureninase"/>
    <property type="match status" value="1"/>
</dbReference>
<feature type="binding site" evidence="4">
    <location>
        <position position="244"/>
    </location>
    <ligand>
        <name>pyridoxal 5'-phosphate</name>
        <dbReference type="ChEBI" id="CHEBI:597326"/>
    </ligand>
</feature>
<comment type="catalytic activity">
    <reaction evidence="5">
        <text>3-hydroxy-L-kynurenine + H2O = 3-hydroxyanthranilate + L-alanine + H(+)</text>
        <dbReference type="Rhea" id="RHEA:25143"/>
        <dbReference type="ChEBI" id="CHEBI:15377"/>
        <dbReference type="ChEBI" id="CHEBI:15378"/>
        <dbReference type="ChEBI" id="CHEBI:36559"/>
        <dbReference type="ChEBI" id="CHEBI:57972"/>
        <dbReference type="ChEBI" id="CHEBI:58125"/>
        <dbReference type="EC" id="3.7.1.3"/>
    </reaction>
</comment>
<feature type="binding site" evidence="4">
    <location>
        <position position="241"/>
    </location>
    <ligand>
        <name>pyridoxal 5'-phosphate</name>
        <dbReference type="ChEBI" id="CHEBI:597326"/>
    </ligand>
</feature>